<feature type="transmembrane region" description="Helical" evidence="1">
    <location>
        <begin position="20"/>
        <end position="44"/>
    </location>
</feature>
<dbReference type="Gramene" id="KMS99769">
    <property type="protein sequence ID" value="KMS99769"/>
    <property type="gene ID" value="BVRB_1g020630"/>
</dbReference>
<gene>
    <name evidence="2" type="ORF">BVRB_1g020630</name>
</gene>
<accession>A0A0J8BEI9</accession>
<evidence type="ECO:0000313" key="2">
    <source>
        <dbReference type="EMBL" id="KMS99769.1"/>
    </source>
</evidence>
<protein>
    <submittedName>
        <fullName evidence="2">Uncharacterized protein</fullName>
    </submittedName>
</protein>
<dbReference type="AlphaFoldDB" id="A0A0J8BEI9"/>
<keyword evidence="1" id="KW-0472">Membrane</keyword>
<keyword evidence="1" id="KW-1133">Transmembrane helix</keyword>
<evidence type="ECO:0000313" key="3">
    <source>
        <dbReference type="Proteomes" id="UP000035740"/>
    </source>
</evidence>
<proteinExistence type="predicted"/>
<dbReference type="Proteomes" id="UP000035740">
    <property type="component" value="Unassembled WGS sequence"/>
</dbReference>
<keyword evidence="3" id="KW-1185">Reference proteome</keyword>
<keyword evidence="1" id="KW-0812">Transmembrane</keyword>
<evidence type="ECO:0000256" key="1">
    <source>
        <dbReference type="SAM" id="Phobius"/>
    </source>
</evidence>
<organism evidence="2 3">
    <name type="scientific">Beta vulgaris subsp. vulgaris</name>
    <name type="common">Beet</name>
    <dbReference type="NCBI Taxonomy" id="3555"/>
    <lineage>
        <taxon>Eukaryota</taxon>
        <taxon>Viridiplantae</taxon>
        <taxon>Streptophyta</taxon>
        <taxon>Embryophyta</taxon>
        <taxon>Tracheophyta</taxon>
        <taxon>Spermatophyta</taxon>
        <taxon>Magnoliopsida</taxon>
        <taxon>eudicotyledons</taxon>
        <taxon>Gunneridae</taxon>
        <taxon>Pentapetalae</taxon>
        <taxon>Caryophyllales</taxon>
        <taxon>Chenopodiaceae</taxon>
        <taxon>Betoideae</taxon>
        <taxon>Beta</taxon>
    </lineage>
</organism>
<dbReference type="EMBL" id="KQ090201">
    <property type="protein sequence ID" value="KMS99769.1"/>
    <property type="molecule type" value="Genomic_DNA"/>
</dbReference>
<sequence length="46" mass="4992">MHERLNVYGVDKSFCNTSNFGARFGTVALAASRSMVITSAWILVVA</sequence>
<reference evidence="2 3" key="1">
    <citation type="journal article" date="2014" name="Nature">
        <title>The genome of the recently domesticated crop plant sugar beet (Beta vulgaris).</title>
        <authorList>
            <person name="Dohm J.C."/>
            <person name="Minoche A.E."/>
            <person name="Holtgrawe D."/>
            <person name="Capella-Gutierrez S."/>
            <person name="Zakrzewski F."/>
            <person name="Tafer H."/>
            <person name="Rupp O."/>
            <person name="Sorensen T.R."/>
            <person name="Stracke R."/>
            <person name="Reinhardt R."/>
            <person name="Goesmann A."/>
            <person name="Kraft T."/>
            <person name="Schulz B."/>
            <person name="Stadler P.F."/>
            <person name="Schmidt T."/>
            <person name="Gabaldon T."/>
            <person name="Lehrach H."/>
            <person name="Weisshaar B."/>
            <person name="Himmelbauer H."/>
        </authorList>
    </citation>
    <scope>NUCLEOTIDE SEQUENCE [LARGE SCALE GENOMIC DNA]</scope>
    <source>
        <tissue evidence="2">Taproot</tissue>
    </source>
</reference>
<name>A0A0J8BEI9_BETVV</name>